<dbReference type="eggNOG" id="ENOG502ZVB7">
    <property type="taxonomic scope" value="Bacteria"/>
</dbReference>
<evidence type="ECO:0008006" key="3">
    <source>
        <dbReference type="Google" id="ProtNLM"/>
    </source>
</evidence>
<organism evidence="1 2">
    <name type="scientific">Phocaeicola massiliensis B84634 = Timone 84634 = DSM 17679 = JCM 13223</name>
    <dbReference type="NCBI Taxonomy" id="1121098"/>
    <lineage>
        <taxon>Bacteria</taxon>
        <taxon>Pseudomonadati</taxon>
        <taxon>Bacteroidota</taxon>
        <taxon>Bacteroidia</taxon>
        <taxon>Bacteroidales</taxon>
        <taxon>Bacteroidaceae</taxon>
        <taxon>Phocaeicola</taxon>
    </lineage>
</organism>
<dbReference type="HOGENOM" id="CLU_107508_0_0_10"/>
<keyword evidence="2" id="KW-1185">Reference proteome</keyword>
<dbReference type="Proteomes" id="UP000017831">
    <property type="component" value="Unassembled WGS sequence"/>
</dbReference>
<dbReference type="EMBL" id="AQHY01000004">
    <property type="protein sequence ID" value="EOA58334.1"/>
    <property type="molecule type" value="Genomic_DNA"/>
</dbReference>
<dbReference type="STRING" id="1121098.HMPREF1534_00300"/>
<proteinExistence type="predicted"/>
<accession>U6RNZ9</accession>
<dbReference type="PATRIC" id="fig|1121098.3.peg.303"/>
<protein>
    <recommendedName>
        <fullName evidence="3">DUF4494 domain-containing protein</fullName>
    </recommendedName>
</protein>
<evidence type="ECO:0000313" key="1">
    <source>
        <dbReference type="EMBL" id="EOA58334.1"/>
    </source>
</evidence>
<dbReference type="AlphaFoldDB" id="U6RNZ9"/>
<sequence length="165" mass="18631">MAMHTWFECKVRYEKVAENGMNKKVTEPYLVDALSFTEAEARIIEETTPFISGGFTVSDVKRANFSELFPSNEDAADRWFKFKLYYITLDEKSGAEKRVATNILVQAADLRDSIVKMDEGMKGTMADYVIASVAETPIMDVYYYEAGPDAPKPEFSDTDSANDEE</sequence>
<dbReference type="OrthoDB" id="954784at2"/>
<dbReference type="GeneID" id="60063620"/>
<dbReference type="InterPro" id="IPR027848">
    <property type="entry name" value="DUF4494"/>
</dbReference>
<evidence type="ECO:0000313" key="2">
    <source>
        <dbReference type="Proteomes" id="UP000017831"/>
    </source>
</evidence>
<name>U6RNZ9_9BACT</name>
<dbReference type="Pfam" id="PF14902">
    <property type="entry name" value="DUF4494"/>
    <property type="match status" value="1"/>
</dbReference>
<comment type="caution">
    <text evidence="1">The sequence shown here is derived from an EMBL/GenBank/DDBJ whole genome shotgun (WGS) entry which is preliminary data.</text>
</comment>
<gene>
    <name evidence="1" type="ORF">HMPREF1534_00300</name>
</gene>
<reference evidence="1 2" key="1">
    <citation type="submission" date="2013-04" db="EMBL/GenBank/DDBJ databases">
        <title>The Genome Sequence of Bacteroides massiliensis DSM 17679.</title>
        <authorList>
            <consortium name="The Broad Institute Genomics Platform"/>
            <person name="Earl A."/>
            <person name="Ward D."/>
            <person name="Feldgarden M."/>
            <person name="Gevers D."/>
            <person name="Martens E."/>
            <person name="Fenner L."/>
            <person name="Roux V."/>
            <person name="Mallet M.N."/>
            <person name="Raoult D."/>
            <person name="Walker B."/>
            <person name="Young S."/>
            <person name="Zeng Q."/>
            <person name="Gargeya S."/>
            <person name="Fitzgerald M."/>
            <person name="Haas B."/>
            <person name="Abouelleil A."/>
            <person name="Allen A.W."/>
            <person name="Alvarado L."/>
            <person name="Arachchi H.M."/>
            <person name="Berlin A.M."/>
            <person name="Chapman S.B."/>
            <person name="Gainer-Dewar J."/>
            <person name="Goldberg J."/>
            <person name="Griggs A."/>
            <person name="Gujja S."/>
            <person name="Hansen M."/>
            <person name="Howarth C."/>
            <person name="Imamovic A."/>
            <person name="Ireland A."/>
            <person name="Larimer J."/>
            <person name="McCowan C."/>
            <person name="Murphy C."/>
            <person name="Pearson M."/>
            <person name="Poon T.W."/>
            <person name="Priest M."/>
            <person name="Roberts A."/>
            <person name="Saif S."/>
            <person name="Shea T."/>
            <person name="Sisk P."/>
            <person name="Sykes S."/>
            <person name="Wortman J."/>
            <person name="Nusbaum C."/>
            <person name="Birren B."/>
        </authorList>
    </citation>
    <scope>NUCLEOTIDE SEQUENCE [LARGE SCALE GENOMIC DNA]</scope>
    <source>
        <strain evidence="2">B84634 / Timone 84634 / DSM 17679 / JCM 13223</strain>
    </source>
</reference>
<dbReference type="RefSeq" id="WP_005936141.1">
    <property type="nucleotide sequence ID" value="NZ_KB890364.1"/>
</dbReference>